<gene>
    <name evidence="2" type="ORF">IHE55_03830</name>
</gene>
<name>A0ABS0NFN5_9ACTN</name>
<feature type="compositionally biased region" description="Basic and acidic residues" evidence="1">
    <location>
        <begin position="36"/>
        <end position="52"/>
    </location>
</feature>
<evidence type="ECO:0000256" key="1">
    <source>
        <dbReference type="SAM" id="MobiDB-lite"/>
    </source>
</evidence>
<organism evidence="2 3">
    <name type="scientific">Streptomyces pactum</name>
    <dbReference type="NCBI Taxonomy" id="68249"/>
    <lineage>
        <taxon>Bacteria</taxon>
        <taxon>Bacillati</taxon>
        <taxon>Actinomycetota</taxon>
        <taxon>Actinomycetes</taxon>
        <taxon>Kitasatosporales</taxon>
        <taxon>Streptomycetaceae</taxon>
        <taxon>Streptomyces</taxon>
    </lineage>
</organism>
<protein>
    <submittedName>
        <fullName evidence="2">Uncharacterized protein</fullName>
    </submittedName>
</protein>
<feature type="compositionally biased region" description="Pro residues" evidence="1">
    <location>
        <begin position="93"/>
        <end position="106"/>
    </location>
</feature>
<keyword evidence="3" id="KW-1185">Reference proteome</keyword>
<evidence type="ECO:0000313" key="2">
    <source>
        <dbReference type="EMBL" id="MBH5333978.1"/>
    </source>
</evidence>
<dbReference type="RefSeq" id="WP_197987728.1">
    <property type="nucleotide sequence ID" value="NZ_JACYXC010000001.1"/>
</dbReference>
<accession>A0ABS0NFN5</accession>
<comment type="caution">
    <text evidence="2">The sequence shown here is derived from an EMBL/GenBank/DDBJ whole genome shotgun (WGS) entry which is preliminary data.</text>
</comment>
<reference evidence="2 3" key="1">
    <citation type="submission" date="2020-09" db="EMBL/GenBank/DDBJ databases">
        <title>Biosynthesis of the nuclear factor of activated T cells inhibitor NFAT-133 and its congeners in Streptomyces pactum.</title>
        <authorList>
            <person name="Zhou W."/>
            <person name="Posri P."/>
            <person name="Abugrain M.E."/>
            <person name="Weisberg A.J."/>
            <person name="Chang J.H."/>
            <person name="Mahmud T."/>
        </authorList>
    </citation>
    <scope>NUCLEOTIDE SEQUENCE [LARGE SCALE GENOMIC DNA]</scope>
    <source>
        <strain evidence="2 3">ATCC 27456</strain>
    </source>
</reference>
<feature type="region of interest" description="Disordered" evidence="1">
    <location>
        <begin position="36"/>
        <end position="57"/>
    </location>
</feature>
<dbReference type="EMBL" id="JACYXC010000001">
    <property type="protein sequence ID" value="MBH5333978.1"/>
    <property type="molecule type" value="Genomic_DNA"/>
</dbReference>
<evidence type="ECO:0000313" key="3">
    <source>
        <dbReference type="Proteomes" id="UP000807371"/>
    </source>
</evidence>
<feature type="region of interest" description="Disordered" evidence="1">
    <location>
        <begin position="87"/>
        <end position="143"/>
    </location>
</feature>
<proteinExistence type="predicted"/>
<sequence>MAVWGLVVETTVGMGERKHVEAYVLGHVEGEREEALAELERRARQHTPEHPRSPRRRRLFRTSDGFLLVTDGSWQSFSTRFTLAELLEDSAAPRPPAAPEPEPGSGPEPGTGPAAGPGPASGPECDEDGVPLRPAWLGRPDLS</sequence>
<dbReference type="Proteomes" id="UP000807371">
    <property type="component" value="Unassembled WGS sequence"/>
</dbReference>